<name>A0ACB9H7F9_CICIN</name>
<dbReference type="Proteomes" id="UP001055811">
    <property type="component" value="Linkage Group LG01"/>
</dbReference>
<proteinExistence type="predicted"/>
<gene>
    <name evidence="1" type="ORF">L2E82_05661</name>
</gene>
<sequence>MRLAKEHDEFVKLLQQPQSEAAAAFGIDGVYLEKYIQNPRHIEFHVLVDKYGNVVHFGERDCSIQRRNQKLLEEAPSPALTPELKKAMGDAAVAASTGYICVGTVEFLLDERCSWK</sequence>
<reference evidence="1 2" key="2">
    <citation type="journal article" date="2022" name="Mol. Ecol. Resour.">
        <title>The genomes of chicory, endive, great burdock and yacon provide insights into Asteraceae paleo-polyploidization history and plant inulin production.</title>
        <authorList>
            <person name="Fan W."/>
            <person name="Wang S."/>
            <person name="Wang H."/>
            <person name="Wang A."/>
            <person name="Jiang F."/>
            <person name="Liu H."/>
            <person name="Zhao H."/>
            <person name="Xu D."/>
            <person name="Zhang Y."/>
        </authorList>
    </citation>
    <scope>NUCLEOTIDE SEQUENCE [LARGE SCALE GENOMIC DNA]</scope>
    <source>
        <strain evidence="2">cv. Punajuju</strain>
        <tissue evidence="1">Leaves</tissue>
    </source>
</reference>
<protein>
    <submittedName>
        <fullName evidence="1">Uncharacterized protein</fullName>
    </submittedName>
</protein>
<comment type="caution">
    <text evidence="1">The sequence shown here is derived from an EMBL/GenBank/DDBJ whole genome shotgun (WGS) entry which is preliminary data.</text>
</comment>
<dbReference type="EMBL" id="CM042009">
    <property type="protein sequence ID" value="KAI3791798.1"/>
    <property type="molecule type" value="Genomic_DNA"/>
</dbReference>
<keyword evidence="2" id="KW-1185">Reference proteome</keyword>
<reference evidence="2" key="1">
    <citation type="journal article" date="2022" name="Mol. Ecol. Resour.">
        <title>The genomes of chicory, endive, great burdock and yacon provide insights into Asteraceae palaeo-polyploidization history and plant inulin production.</title>
        <authorList>
            <person name="Fan W."/>
            <person name="Wang S."/>
            <person name="Wang H."/>
            <person name="Wang A."/>
            <person name="Jiang F."/>
            <person name="Liu H."/>
            <person name="Zhao H."/>
            <person name="Xu D."/>
            <person name="Zhang Y."/>
        </authorList>
    </citation>
    <scope>NUCLEOTIDE SEQUENCE [LARGE SCALE GENOMIC DNA]</scope>
    <source>
        <strain evidence="2">cv. Punajuju</strain>
    </source>
</reference>
<organism evidence="1 2">
    <name type="scientific">Cichorium intybus</name>
    <name type="common">Chicory</name>
    <dbReference type="NCBI Taxonomy" id="13427"/>
    <lineage>
        <taxon>Eukaryota</taxon>
        <taxon>Viridiplantae</taxon>
        <taxon>Streptophyta</taxon>
        <taxon>Embryophyta</taxon>
        <taxon>Tracheophyta</taxon>
        <taxon>Spermatophyta</taxon>
        <taxon>Magnoliopsida</taxon>
        <taxon>eudicotyledons</taxon>
        <taxon>Gunneridae</taxon>
        <taxon>Pentapetalae</taxon>
        <taxon>asterids</taxon>
        <taxon>campanulids</taxon>
        <taxon>Asterales</taxon>
        <taxon>Asteraceae</taxon>
        <taxon>Cichorioideae</taxon>
        <taxon>Cichorieae</taxon>
        <taxon>Cichoriinae</taxon>
        <taxon>Cichorium</taxon>
    </lineage>
</organism>
<accession>A0ACB9H7F9</accession>
<evidence type="ECO:0000313" key="2">
    <source>
        <dbReference type="Proteomes" id="UP001055811"/>
    </source>
</evidence>
<evidence type="ECO:0000313" key="1">
    <source>
        <dbReference type="EMBL" id="KAI3791798.1"/>
    </source>
</evidence>